<evidence type="ECO:0000313" key="1">
    <source>
        <dbReference type="EMBL" id="SHM59665.1"/>
    </source>
</evidence>
<evidence type="ECO:0000313" key="2">
    <source>
        <dbReference type="Proteomes" id="UP000184394"/>
    </source>
</evidence>
<dbReference type="Proteomes" id="UP000184394">
    <property type="component" value="Unassembled WGS sequence"/>
</dbReference>
<gene>
    <name evidence="1" type="ORF">SAMN04487860_10775</name>
</gene>
<accession>A0A1M7K375</accession>
<proteinExistence type="predicted"/>
<dbReference type="EMBL" id="FRCT01000007">
    <property type="protein sequence ID" value="SHM59665.1"/>
    <property type="molecule type" value="Genomic_DNA"/>
</dbReference>
<dbReference type="RefSeq" id="WP_072950816.1">
    <property type="nucleotide sequence ID" value="NZ_FRCT01000007.1"/>
</dbReference>
<reference evidence="1 2" key="1">
    <citation type="submission" date="2016-11" db="EMBL/GenBank/DDBJ databases">
        <authorList>
            <person name="Jaros S."/>
            <person name="Januszkiewicz K."/>
            <person name="Wedrychowicz H."/>
        </authorList>
    </citation>
    <scope>NUCLEOTIDE SEQUENCE [LARGE SCALE GENOMIC DNA]</scope>
    <source>
        <strain evidence="1 2">Y1</strain>
    </source>
</reference>
<sequence>MKKIAYNFLHSRASKRIISGITAIVMMFGVLPVNEINEEFKGLRSQYLSASAESETTEDDDPIYTHVPADSNKISVKIEDLVSYSEACAKYHKYHKDDELTILGSQGDTLYFQAGFKGLGTSTYPFGGSVTIENNANVTINLDAPLFNYVYDDVALNGSNYINISREYDGGRSDIAHNTPILAQNVLHRNGGASWKANVSKPSDDQDGLSYNLSVFGGMIGTMEDNASLSVDITMNTSGGDTEPAVIDGYDSLGFACGTMKSGANLTFTMSSDRKIADINTTSGNVGGLVGTVETGAIFTYNGINNQNATKLIKTESGYAGGIVGSNSGTVTLNLPSGTTSYTVDQYIEGTSGAGGVYGYYSPSEDMISATVHNDETGQDETLDNSFNTGNYNIDCQVNGNGYAGGLFGVLDTVYDVTINGGETVTVNHNSGDCTAYGGLIGQYKADALSRSLTIGTVTANPSKGGNAAYYGGGIGQIESTTPSCVKFNGFTVNKAYNAGGLTFGGLVASADNAFVDAANVTVAVDGTFKGGAMIGHTESGILRMSGSTDISGAKSAEPIINDTTDESIYVGQLVGYRNNALVFAADDNWSLVRYDGDVSVDDIGAWGEVLRYSSVLTVDETAHTVKVNSPSSSYTSIGSTSDFVISALDFQFDETDLLSFTTTHTDISSSAITISSAIDLSGTGITGLTRDNDIGSEGAKCTYSGKISGSKITLAIGEPYGSEITSHDKEGRGKIYRHSYNGLVGIANNVEYSGVQFDGSVDVSAQKAIFVGTAAAQAKGTFTASSVKTLTALKMSIDGSSVVYAGRMIGCCTTGIAGITVSESEFDGKLTGSNNADTTCFGGVIGRITHASNTDLDWSFSTVSLKGEVSNTATKEQRIGGLIAEINGFSSNGDLRTIILDGVTINGLKVSGKVNDNSQGGLLGYSWLNTNVDVTSVTLSNNPTVSMTGTGYTAGLVYRATGHWAVASLDMSGINIIAPNAGSIGMIVNKGISADDAKQYTNESRSAIYLELLSADAYTLSWGSQKSLPSERADYVFDELCAYSAAGASNIMRNGNGIISVPTSGLKMDTTAEDSLSYDAQTTEGETANPNTRYYYNLHNIDKGKTLSADAEKLMAWGVRQYACKNLTGCFADPSFSNNTIPNATYSMKGYSWYPVTVDDNVTISGTFKLFNKEFELCEAMSSNTWSSLSQGTAATQHYMLHNGLFYNMKGKKTLTVNNVTLQGNVGKISDGSGSVICGFLICGTAQGSSATNKASVSINGLTLDGAYIHDISSSDYAPLIINNIGSHTNLNVKNVSTNNTYKSMTATSYPGLLVDSYPKAASSLIGNVGLDTSATGLSVEFSAIRLDGRTSAVDDTNGFNTELDNAYGTERTIFTAATLLNKFQYDSGSNGKYDYKLNEDWNSGHHYIEDSEHNKTYLGVTYGKEVGYKDTDTNTEYPGKERIYIEGNRYTNPIDGNDATGTYLDFNGFLPYVAVSYNKSNKTHQLKINHGATVLSGCGTYNDPYILASGDLETVAAIINGGTTGTIILPIKSSSAEYNATGLLAADWDSYGDAAYKWDSSTSKFRQFTTTNGTTTYSGTGFDKDTVRQYLAHAYYSLNADIEIADGFVGLGSIQDDTTGKYYFRGVIAGNGYTITNKSSEPLIKYSNGSVVKNVNVIVNKGITANGTITSGAIDNLTQNSAGSFPSAKAYGAVIGQVLGGDNIIDTVSVAFTNTTITIDGSKAQLVPVGGYVGVIERGGVYFRGMSSLNATDIQGLTSAVNSHVAENDKQYLYVNPIIGRVINGFAVTESNAYRPYETGTRKLTGGETEQTLTNENGAVTMKNGNKHYSITDISANEEKLGNTSTTLSVPNGQAFFVMSLLVNSGMSNNSLGYNANNYQVSRWAAYNNIGPDAVNTTGSDYSIAHADLTQSNTSNKRVGWLMHNYTSGTTDISGANNTTITLTQNTRYVLPDGYKGIGNIFQNNDYYRMKISTLTGNGATVEQGTYYYYYDRDFDYHPETSGTFTGYLPNGNYQGGLGLINYTTHALSVTNLYLTGSVKTDLINDKDGKTMTKTCKEISNDSNHNDSNTAYYNYLCAGMLIGTIKGNLTANNTILNNIDVLGISHSGGMTGFFTNNGNTLYTLNYTVSGDISVYNSKDIRVHGRTCVGGLIGKINKGYAKVDMNKHTFNLTKVVCDTESRNSDYYYDYGVGGFVGMMRAGQNSVDSDSTLSSNPTNYFKNIIIGTEDKTQTVMSKGDVFTGGVVGIMNKCKGISIENCDFYNLSVTSELAAGGLVAFPTTYTPARAVNVNLYSPLGSTIESTNDYAGGLIASSDPRTGVGDGSREFTFDRCLVENYTISGKNGAGGVIGFRGSCEQKPLVLKNIEVKDCKIKSDKIAGGLAGEIINPLIGYNILLNNVTLSSITNGATTDKSGHICGYVVKKRPNMLNYGNINRNNETNTPFIKLAGFSRQGTDADMENDIVGNCYFADNIYGDGGYVIFADYDGKALSNKNDKFSNVTTSGTNVESSDNFRPYVSTSPKFNISASQFLTGDGVSSAFYDASTFKHIIDDITSEKNKRYSYAAALTTEQKKTVTDHISNSAKEYNNYAGLPNFPLLVVDDTDYMAITPMIDDYLHMLTNTTYGYETDLTGVYEVGLHKCIWNGSSFEVNTDTASGCLKKYNSGGKDYFRMTADDVDTGVIPQFTLMDIKFIDPNDSSKVAYHLYVPIYVKKLLQFNFTASFASNTDYFTSAYIYYGNTMFENLGNPVTLKFEYQYTRTVDEWKASINSGDSVLTNYSKSLILNNQTGAWPANTKMVLVDASNGDKRYYLDTPPSGASVDLIDFTSDAERTEHYTPVPLNDLMTVTIEGDEGGKLLKTDSEGRSETLTIGTKSYPATVKGADGKFYAYVSEDVIPSGAERYSVTSVTYPKAERYYLSIFTPKSNDTTIYHYEISSKESFPKPDGDDTWRPNKILNKSQVVHLFIGDLYVNDLTLEVEPRKHGIQLMDKDNNFLTVTMTANISLTQTAKSAGIGGNMGNNLSTSKIYQTFVQTYDMLEDIQKDSEIGIVPEAGLSIGDREGAYYIKAGIITDDTIESDSYKIDNPEYLYDPNKDTQIELRNNENLIGYLADTSNGNAVTLRVKYDLAYSANDLSYQFPKKGEGVDDNIGTKVIGYSNISSSVESAAYSATSERKEDNYSNGEAAGIRYYTADDTKASLNYMVVETKSDPAGPYSYLGKNAVELGNTLSFVDTNAVYDTRNLKNSDEYIELTMELYGKWDNYTSSVAITDYLKNIKIDGIGTNVLFDQTKTDAVQTNTGVKVDTTGGKIRLWVKKDQLSTQADGIYLFPISYDVLTGDEAFNNGGFKYSNYKVSLTAVTCNTLGSTTYSKSSYATDHLIYTNAKVEPSVIK</sequence>
<organism evidence="1 2">
    <name type="scientific">Ruminococcus flavefaciens</name>
    <dbReference type="NCBI Taxonomy" id="1265"/>
    <lineage>
        <taxon>Bacteria</taxon>
        <taxon>Bacillati</taxon>
        <taxon>Bacillota</taxon>
        <taxon>Clostridia</taxon>
        <taxon>Eubacteriales</taxon>
        <taxon>Oscillospiraceae</taxon>
        <taxon>Ruminococcus</taxon>
    </lineage>
</organism>
<protein>
    <submittedName>
        <fullName evidence="1">Uncharacterized protein</fullName>
    </submittedName>
</protein>
<name>A0A1M7K375_RUMFL</name>
<dbReference type="OrthoDB" id="2065929at2"/>